<gene>
    <name evidence="1" type="ORF">CN689_25025</name>
</gene>
<organism evidence="1 2">
    <name type="scientific">Peribacillus butanolivorans</name>
    <dbReference type="NCBI Taxonomy" id="421767"/>
    <lineage>
        <taxon>Bacteria</taxon>
        <taxon>Bacillati</taxon>
        <taxon>Bacillota</taxon>
        <taxon>Bacilli</taxon>
        <taxon>Bacillales</taxon>
        <taxon>Bacillaceae</taxon>
        <taxon>Peribacillus</taxon>
    </lineage>
</organism>
<dbReference type="AlphaFoldDB" id="A0AAX0RZ86"/>
<protein>
    <submittedName>
        <fullName evidence="1">Uncharacterized protein</fullName>
    </submittedName>
</protein>
<accession>A0AAX0RZ86</accession>
<proteinExistence type="predicted"/>
<sequence>MQQNKKFLSLYKYKFLAIGRFNGIRITEIINLFSKHAFNICSFLIKLFYKATEGHNILLLNFIQKTAVDFVDSLRHHIKYGVFFILRRFRNLQ</sequence>
<evidence type="ECO:0000313" key="1">
    <source>
        <dbReference type="EMBL" id="PEJ26715.1"/>
    </source>
</evidence>
<dbReference type="Proteomes" id="UP000220106">
    <property type="component" value="Unassembled WGS sequence"/>
</dbReference>
<comment type="caution">
    <text evidence="1">The sequence shown here is derived from an EMBL/GenBank/DDBJ whole genome shotgun (WGS) entry which is preliminary data.</text>
</comment>
<evidence type="ECO:0000313" key="2">
    <source>
        <dbReference type="Proteomes" id="UP000220106"/>
    </source>
</evidence>
<dbReference type="EMBL" id="NUEQ01000106">
    <property type="protein sequence ID" value="PEJ26715.1"/>
    <property type="molecule type" value="Genomic_DNA"/>
</dbReference>
<name>A0AAX0RZ86_9BACI</name>
<reference evidence="1 2" key="1">
    <citation type="submission" date="2017-09" db="EMBL/GenBank/DDBJ databases">
        <title>Large-scale bioinformatics analysis of Bacillus genomes uncovers conserved roles of natural products in bacterial physiology.</title>
        <authorList>
            <consortium name="Agbiome Team Llc"/>
            <person name="Bleich R.M."/>
            <person name="Kirk G.J."/>
            <person name="Santa Maria K.C."/>
            <person name="Allen S.E."/>
            <person name="Farag S."/>
            <person name="Shank E.A."/>
            <person name="Bowers A."/>
        </authorList>
    </citation>
    <scope>NUCLEOTIDE SEQUENCE [LARGE SCALE GENOMIC DNA]</scope>
    <source>
        <strain evidence="1 2">AFS003229</strain>
    </source>
</reference>